<feature type="non-terminal residue" evidence="2">
    <location>
        <position position="202"/>
    </location>
</feature>
<evidence type="ECO:0000256" key="1">
    <source>
        <dbReference type="SAM" id="SignalP"/>
    </source>
</evidence>
<name>A0A7V5UF18_CALAY</name>
<accession>A0A7V5UF18</accession>
<protein>
    <submittedName>
        <fullName evidence="2">Uncharacterized protein</fullName>
    </submittedName>
</protein>
<feature type="signal peptide" evidence="1">
    <location>
        <begin position="1"/>
        <end position="21"/>
    </location>
</feature>
<gene>
    <name evidence="2" type="ORF">ENJ89_06325</name>
</gene>
<organism evidence="2">
    <name type="scientific">Caldithrix abyssi</name>
    <dbReference type="NCBI Taxonomy" id="187145"/>
    <lineage>
        <taxon>Bacteria</taxon>
        <taxon>Pseudomonadati</taxon>
        <taxon>Calditrichota</taxon>
        <taxon>Calditrichia</taxon>
        <taxon>Calditrichales</taxon>
        <taxon>Calditrichaceae</taxon>
        <taxon>Caldithrix</taxon>
    </lineage>
</organism>
<dbReference type="EMBL" id="DROD01000432">
    <property type="protein sequence ID" value="HHJ52794.1"/>
    <property type="molecule type" value="Genomic_DNA"/>
</dbReference>
<dbReference type="PROSITE" id="PS51257">
    <property type="entry name" value="PROKAR_LIPOPROTEIN"/>
    <property type="match status" value="1"/>
</dbReference>
<reference evidence="2" key="1">
    <citation type="journal article" date="2020" name="mSystems">
        <title>Genome- and Community-Level Interaction Insights into Carbon Utilization and Element Cycling Functions of Hydrothermarchaeota in Hydrothermal Sediment.</title>
        <authorList>
            <person name="Zhou Z."/>
            <person name="Liu Y."/>
            <person name="Xu W."/>
            <person name="Pan J."/>
            <person name="Luo Z.H."/>
            <person name="Li M."/>
        </authorList>
    </citation>
    <scope>NUCLEOTIDE SEQUENCE [LARGE SCALE GENOMIC DNA]</scope>
    <source>
        <strain evidence="2">HyVt-527</strain>
    </source>
</reference>
<sequence>MLKHFPVLIILLFAFVLSSCTDDGELKVNNQTSGVLQLTVAGQTAELDAQQSFSKKWELSKTIFSAEEKEVAISGEGLFKREFETTVKVKAGEKKTVNIDPDAGVIRVENLSSSTNINEIYLSPSSEQYWGSNALSGFLPPNYYIMWRVSPGDWDVKIVDENNQEYYAYQQTVYVDQMLVLRYNPSEQSNFAPAQDRKASGG</sequence>
<dbReference type="AlphaFoldDB" id="A0A7V5UF18"/>
<proteinExistence type="predicted"/>
<evidence type="ECO:0000313" key="2">
    <source>
        <dbReference type="EMBL" id="HHJ52794.1"/>
    </source>
</evidence>
<keyword evidence="1" id="KW-0732">Signal</keyword>
<comment type="caution">
    <text evidence="2">The sequence shown here is derived from an EMBL/GenBank/DDBJ whole genome shotgun (WGS) entry which is preliminary data.</text>
</comment>
<dbReference type="Proteomes" id="UP000886124">
    <property type="component" value="Unassembled WGS sequence"/>
</dbReference>
<feature type="chain" id="PRO_5031416532" evidence="1">
    <location>
        <begin position="22"/>
        <end position="202"/>
    </location>
</feature>